<proteinExistence type="predicted"/>
<dbReference type="OrthoDB" id="233892at2"/>
<gene>
    <name evidence="2" type="ORF">EC9_16250</name>
</gene>
<keyword evidence="1" id="KW-0732">Signal</keyword>
<dbReference type="Proteomes" id="UP000319557">
    <property type="component" value="Chromosome"/>
</dbReference>
<dbReference type="EMBL" id="CP036261">
    <property type="protein sequence ID" value="QDS87447.1"/>
    <property type="molecule type" value="Genomic_DNA"/>
</dbReference>
<feature type="signal peptide" evidence="1">
    <location>
        <begin position="1"/>
        <end position="18"/>
    </location>
</feature>
<accession>A0A517LXV6</accession>
<protein>
    <recommendedName>
        <fullName evidence="4">Neutral/alkaline non-lysosomal ceramidase</fullName>
    </recommendedName>
</protein>
<evidence type="ECO:0008006" key="4">
    <source>
        <dbReference type="Google" id="ProtNLM"/>
    </source>
</evidence>
<evidence type="ECO:0000313" key="3">
    <source>
        <dbReference type="Proteomes" id="UP000319557"/>
    </source>
</evidence>
<organism evidence="2 3">
    <name type="scientific">Rosistilla ulvae</name>
    <dbReference type="NCBI Taxonomy" id="1930277"/>
    <lineage>
        <taxon>Bacteria</taxon>
        <taxon>Pseudomonadati</taxon>
        <taxon>Planctomycetota</taxon>
        <taxon>Planctomycetia</taxon>
        <taxon>Pirellulales</taxon>
        <taxon>Pirellulaceae</taxon>
        <taxon>Rosistilla</taxon>
    </lineage>
</organism>
<reference evidence="2 3" key="1">
    <citation type="submission" date="2019-02" db="EMBL/GenBank/DDBJ databases">
        <title>Deep-cultivation of Planctomycetes and their phenomic and genomic characterization uncovers novel biology.</title>
        <authorList>
            <person name="Wiegand S."/>
            <person name="Jogler M."/>
            <person name="Boedeker C."/>
            <person name="Pinto D."/>
            <person name="Vollmers J."/>
            <person name="Rivas-Marin E."/>
            <person name="Kohn T."/>
            <person name="Peeters S.H."/>
            <person name="Heuer A."/>
            <person name="Rast P."/>
            <person name="Oberbeckmann S."/>
            <person name="Bunk B."/>
            <person name="Jeske O."/>
            <person name="Meyerdierks A."/>
            <person name="Storesund J.E."/>
            <person name="Kallscheuer N."/>
            <person name="Luecker S."/>
            <person name="Lage O.M."/>
            <person name="Pohl T."/>
            <person name="Merkel B.J."/>
            <person name="Hornburger P."/>
            <person name="Mueller R.-W."/>
            <person name="Bruemmer F."/>
            <person name="Labrenz M."/>
            <person name="Spormann A.M."/>
            <person name="Op den Camp H."/>
            <person name="Overmann J."/>
            <person name="Amann R."/>
            <person name="Jetten M.S.M."/>
            <person name="Mascher T."/>
            <person name="Medema M.H."/>
            <person name="Devos D.P."/>
            <person name="Kaster A.-K."/>
            <person name="Ovreas L."/>
            <person name="Rohde M."/>
            <person name="Galperin M.Y."/>
            <person name="Jogler C."/>
        </authorList>
    </citation>
    <scope>NUCLEOTIDE SEQUENCE [LARGE SCALE GENOMIC DNA]</scope>
    <source>
        <strain evidence="2 3">EC9</strain>
    </source>
</reference>
<dbReference type="AlphaFoldDB" id="A0A517LXV6"/>
<feature type="chain" id="PRO_5021841424" description="Neutral/alkaline non-lysosomal ceramidase" evidence="1">
    <location>
        <begin position="19"/>
        <end position="452"/>
    </location>
</feature>
<dbReference type="RefSeq" id="WP_145343817.1">
    <property type="nucleotide sequence ID" value="NZ_CP036261.1"/>
</dbReference>
<evidence type="ECO:0000313" key="2">
    <source>
        <dbReference type="EMBL" id="QDS87447.1"/>
    </source>
</evidence>
<name>A0A517LXV6_9BACT</name>
<dbReference type="KEGG" id="ruv:EC9_16250"/>
<keyword evidence="3" id="KW-1185">Reference proteome</keyword>
<evidence type="ECO:0000256" key="1">
    <source>
        <dbReference type="SAM" id="SignalP"/>
    </source>
</evidence>
<sequence precursor="true">MFRSSFVLWLALSSAVFAVEPTGLRLATFSEDITIPLGHRCMGILPTKALRIEDPLEARGMVLLGAGKPVVLVALDWCEVRNGAYDQWRDQLAEAAGTVRNRVLVCALHQHDAPVTDSGAQALLDSVGLQGELYDVAFHADCIARVAEAVRKAIAVAQPLTHVAASQAKVDRIASTRRVEYPDGRVGYDRGSSMRPDSPQVKADEGAIDPFLKSIHFYNKDRELAVLTSYATHPMSYYGRGGVTADFVGMARRRRQVETDGSMQIYMTGCSGDVTAGKYNDGAPATRGILADRLYQAMVAAAAEAQPQPISEYGFRCETFQLPFHEGEEFSRDAMTAMLRDDNASQRDRILAAMGLSSLNRIESGQPIDLPCLDLGIAQIVLMPGESFVEYQLMAQRLRPDSFVMAVGFGESWTGYIPTKQAFDEGFGHSWRWVGRGCEAIIREKLTRVLAE</sequence>